<comment type="caution">
    <text evidence="2">The sequence shown here is derived from an EMBL/GenBank/DDBJ whole genome shotgun (WGS) entry which is preliminary data.</text>
</comment>
<accession>A0A3D9ZJA6</accession>
<sequence>MNRSGTTPVWVLVVGLASLVVALVTAMLKSSVGAPAAEAVLSAGVAFGGAFGLGLGILGALHRPRSTNARRRSR</sequence>
<dbReference type="EMBL" id="QUMQ01000001">
    <property type="protein sequence ID" value="REF97516.1"/>
    <property type="molecule type" value="Genomic_DNA"/>
</dbReference>
<keyword evidence="3" id="KW-1185">Reference proteome</keyword>
<protein>
    <submittedName>
        <fullName evidence="2">Uncharacterized protein</fullName>
    </submittedName>
</protein>
<feature type="transmembrane region" description="Helical" evidence="1">
    <location>
        <begin position="40"/>
        <end position="61"/>
    </location>
</feature>
<reference evidence="2 3" key="1">
    <citation type="submission" date="2018-08" db="EMBL/GenBank/DDBJ databases">
        <title>Sequencing the genomes of 1000 actinobacteria strains.</title>
        <authorList>
            <person name="Klenk H.-P."/>
        </authorList>
    </citation>
    <scope>NUCLEOTIDE SEQUENCE [LARGE SCALE GENOMIC DNA]</scope>
    <source>
        <strain evidence="2 3">DSM 44099</strain>
    </source>
</reference>
<proteinExistence type="predicted"/>
<organism evidence="2 3">
    <name type="scientific">Asanoa ferruginea</name>
    <dbReference type="NCBI Taxonomy" id="53367"/>
    <lineage>
        <taxon>Bacteria</taxon>
        <taxon>Bacillati</taxon>
        <taxon>Actinomycetota</taxon>
        <taxon>Actinomycetes</taxon>
        <taxon>Micromonosporales</taxon>
        <taxon>Micromonosporaceae</taxon>
        <taxon>Asanoa</taxon>
    </lineage>
</organism>
<feature type="transmembrane region" description="Helical" evidence="1">
    <location>
        <begin position="9"/>
        <end position="28"/>
    </location>
</feature>
<gene>
    <name evidence="2" type="ORF">DFJ67_3517</name>
</gene>
<evidence type="ECO:0000313" key="2">
    <source>
        <dbReference type="EMBL" id="REF97516.1"/>
    </source>
</evidence>
<keyword evidence="1" id="KW-1133">Transmembrane helix</keyword>
<dbReference type="AlphaFoldDB" id="A0A3D9ZJA6"/>
<name>A0A3D9ZJA6_9ACTN</name>
<keyword evidence="1" id="KW-0812">Transmembrane</keyword>
<keyword evidence="1" id="KW-0472">Membrane</keyword>
<evidence type="ECO:0000313" key="3">
    <source>
        <dbReference type="Proteomes" id="UP000256913"/>
    </source>
</evidence>
<evidence type="ECO:0000256" key="1">
    <source>
        <dbReference type="SAM" id="Phobius"/>
    </source>
</evidence>
<dbReference type="Proteomes" id="UP000256913">
    <property type="component" value="Unassembled WGS sequence"/>
</dbReference>